<name>A0A8H4VNU8_9AGAR</name>
<proteinExistence type="predicted"/>
<reference evidence="7 8" key="1">
    <citation type="submission" date="2019-12" db="EMBL/GenBank/DDBJ databases">
        <authorList>
            <person name="Floudas D."/>
            <person name="Bentzer J."/>
            <person name="Ahren D."/>
            <person name="Johansson T."/>
            <person name="Persson P."/>
            <person name="Tunlid A."/>
        </authorList>
    </citation>
    <scope>NUCLEOTIDE SEQUENCE [LARGE SCALE GENOMIC DNA]</scope>
    <source>
        <strain evidence="7 8">CBS 102.39</strain>
    </source>
</reference>
<evidence type="ECO:0000256" key="3">
    <source>
        <dbReference type="ARBA" id="ARBA00022827"/>
    </source>
</evidence>
<evidence type="ECO:0000256" key="2">
    <source>
        <dbReference type="ARBA" id="ARBA00022630"/>
    </source>
</evidence>
<dbReference type="Gene3D" id="3.50.50.60">
    <property type="entry name" value="FAD/NAD(P)-binding domain"/>
    <property type="match status" value="1"/>
</dbReference>
<dbReference type="Gene3D" id="3.30.70.2450">
    <property type="match status" value="1"/>
</dbReference>
<keyword evidence="3" id="KW-0274">FAD</keyword>
<comment type="cofactor">
    <cofactor evidence="1">
        <name>FAD</name>
        <dbReference type="ChEBI" id="CHEBI:57692"/>
    </cofactor>
</comment>
<dbReference type="PANTHER" id="PTHR43004">
    <property type="entry name" value="TRK SYSTEM POTASSIUM UPTAKE PROTEIN"/>
    <property type="match status" value="1"/>
</dbReference>
<dbReference type="SUPFAM" id="SSF51735">
    <property type="entry name" value="NAD(P)-binding Rossmann-fold domains"/>
    <property type="match status" value="1"/>
</dbReference>
<dbReference type="InterPro" id="IPR036188">
    <property type="entry name" value="FAD/NAD-bd_sf"/>
</dbReference>
<dbReference type="PRINTS" id="PR00420">
    <property type="entry name" value="RNGMNOXGNASE"/>
</dbReference>
<dbReference type="GO" id="GO:0071949">
    <property type="term" value="F:FAD binding"/>
    <property type="evidence" value="ECO:0007669"/>
    <property type="project" value="InterPro"/>
</dbReference>
<dbReference type="Pfam" id="PF05368">
    <property type="entry name" value="NmrA"/>
    <property type="match status" value="1"/>
</dbReference>
<gene>
    <name evidence="7" type="ORF">D9613_005732</name>
</gene>
<dbReference type="AlphaFoldDB" id="A0A8H4VNU8"/>
<evidence type="ECO:0000259" key="6">
    <source>
        <dbReference type="Pfam" id="PF05368"/>
    </source>
</evidence>
<dbReference type="InterPro" id="IPR050641">
    <property type="entry name" value="RIFMO-like"/>
</dbReference>
<evidence type="ECO:0000313" key="7">
    <source>
        <dbReference type="EMBL" id="KAF4617486.1"/>
    </source>
</evidence>
<keyword evidence="8" id="KW-1185">Reference proteome</keyword>
<dbReference type="Proteomes" id="UP000521872">
    <property type="component" value="Unassembled WGS sequence"/>
</dbReference>
<dbReference type="EMBL" id="JAACJL010000030">
    <property type="protein sequence ID" value="KAF4617486.1"/>
    <property type="molecule type" value="Genomic_DNA"/>
</dbReference>
<dbReference type="PANTHER" id="PTHR43004:SF19">
    <property type="entry name" value="BINDING MONOOXYGENASE, PUTATIVE (JCVI)-RELATED"/>
    <property type="match status" value="1"/>
</dbReference>
<feature type="domain" description="NmrA-like" evidence="6">
    <location>
        <begin position="10"/>
        <end position="87"/>
    </location>
</feature>
<dbReference type="Gene3D" id="3.40.30.120">
    <property type="match status" value="1"/>
</dbReference>
<dbReference type="Pfam" id="PF01494">
    <property type="entry name" value="FAD_binding_3"/>
    <property type="match status" value="1"/>
</dbReference>
<evidence type="ECO:0000256" key="4">
    <source>
        <dbReference type="ARBA" id="ARBA00023002"/>
    </source>
</evidence>
<accession>A0A8H4VNU8</accession>
<feature type="domain" description="FAD-binding" evidence="5">
    <location>
        <begin position="335"/>
        <end position="688"/>
    </location>
</feature>
<comment type="caution">
    <text evidence="7">The sequence shown here is derived from an EMBL/GenBank/DDBJ whole genome shotgun (WGS) entry which is preliminary data.</text>
</comment>
<dbReference type="InterPro" id="IPR008030">
    <property type="entry name" value="NmrA-like"/>
</dbReference>
<dbReference type="InterPro" id="IPR002938">
    <property type="entry name" value="FAD-bd"/>
</dbReference>
<evidence type="ECO:0000256" key="1">
    <source>
        <dbReference type="ARBA" id="ARBA00001974"/>
    </source>
</evidence>
<dbReference type="InterPro" id="IPR036291">
    <property type="entry name" value="NAD(P)-bd_dom_sf"/>
</dbReference>
<evidence type="ECO:0000313" key="8">
    <source>
        <dbReference type="Proteomes" id="UP000521872"/>
    </source>
</evidence>
<dbReference type="Gene3D" id="3.40.50.720">
    <property type="entry name" value="NAD(P)-binding Rossmann-like Domain"/>
    <property type="match status" value="2"/>
</dbReference>
<evidence type="ECO:0000259" key="5">
    <source>
        <dbReference type="Pfam" id="PF01494"/>
    </source>
</evidence>
<organism evidence="7 8">
    <name type="scientific">Agrocybe pediades</name>
    <dbReference type="NCBI Taxonomy" id="84607"/>
    <lineage>
        <taxon>Eukaryota</taxon>
        <taxon>Fungi</taxon>
        <taxon>Dikarya</taxon>
        <taxon>Basidiomycota</taxon>
        <taxon>Agaricomycotina</taxon>
        <taxon>Agaricomycetes</taxon>
        <taxon>Agaricomycetidae</taxon>
        <taxon>Agaricales</taxon>
        <taxon>Agaricineae</taxon>
        <taxon>Strophariaceae</taxon>
        <taxon>Agrocybe</taxon>
    </lineage>
</organism>
<keyword evidence="4" id="KW-0560">Oxidoreductase</keyword>
<protein>
    <recommendedName>
        <fullName evidence="9">FAD-binding domain-containing protein</fullName>
    </recommendedName>
</protein>
<dbReference type="GO" id="GO:0016709">
    <property type="term" value="F:oxidoreductase activity, acting on paired donors, with incorporation or reduction of molecular oxygen, NAD(P)H as one donor, and incorporation of one atom of oxygen"/>
    <property type="evidence" value="ECO:0007669"/>
    <property type="project" value="UniProtKB-ARBA"/>
</dbReference>
<sequence>MNNNHVPSVNILFLGATGYVGGNVLGRLIKHPEASKFNITALVRSEEKAEKLKELGVTPLVGSMTAEDLKFLTDAAAASDVVMAVADADILPGALAVLEGLKIRYQKTGKVPILIHTSGTALIADFAGGLHGGHTIWSDLEVDRIDAIPISVIHRHVDIPIMEADKEGYVNAYIITPSSVYGPPSGPVVEAGISRTHSLVVPWLVKVALSRNCVGYVGEGLNRWSATHVEDTTDLFIIILEATLKDPASAPHGYYFTESMVYTTVDLCNTIAETLVEIGAITEKEPNSMTQDEVDKYFGPIGPLIASNSLSSGDRGRLLGWNRSIMSTNAPSSPKVLVVGAGPTGLISALTLAKNGIPVRVIEKTKTYRIGQRGSGIMPRSLETLKFLGVVDQVLARATYMLPFCMYKLPEGVEVIKEFTGAPILNPTPARPYLNARLLGQDNLDKILRAELQKCGVEVEIGAELQAFEQHKDHVDVKILKHDLLNSSASPILEESSFKWLIGADGARGVVRKQLGLSFLGETTTQSAMIGDIMVEGLDQKKWHLWGDFGKTMTSLRATETPGLFNFFITVKDVEQLKKLGTTENDIKKLLSETTGKREDIKWGKVICAGPYTINIRMVDRFKMGRCFIAGDAGHIHSPTGGQGMNSGIQDSFNLGWKLALVLKGLAPESLLDTYNEERLPVIAEMLNMTSTILKKTFENKSIEDAMNRTGDLDQLGVNYRFSSIVVDEESERLGIDRASGSAYHIDAHEAPRAGDRAPDAPNLAKAGHTADNLRLFNFLSPTRHTLLIFASRVGYRSILSAISSYSPELVLPVVIFPRGKAVEAIASIAVEDRQDHAHDAYKGPEGTSSIFVIRPDGVIGARVGSVEFLLRYFQSIFIKA</sequence>
<evidence type="ECO:0008006" key="9">
    <source>
        <dbReference type="Google" id="ProtNLM"/>
    </source>
</evidence>
<keyword evidence="2" id="KW-0285">Flavoprotein</keyword>
<dbReference type="SUPFAM" id="SSF51905">
    <property type="entry name" value="FAD/NAD(P)-binding domain"/>
    <property type="match status" value="1"/>
</dbReference>